<evidence type="ECO:0000313" key="1">
    <source>
        <dbReference type="EMBL" id="MEI4801288.1"/>
    </source>
</evidence>
<evidence type="ECO:0000313" key="2">
    <source>
        <dbReference type="Proteomes" id="UP001372526"/>
    </source>
</evidence>
<dbReference type="EMBL" id="JBAWSX010000003">
    <property type="protein sequence ID" value="MEI4801288.1"/>
    <property type="molecule type" value="Genomic_DNA"/>
</dbReference>
<accession>A0ABU8FFK7</accession>
<comment type="caution">
    <text evidence="1">The sequence shown here is derived from an EMBL/GenBank/DDBJ whole genome shotgun (WGS) entry which is preliminary data.</text>
</comment>
<sequence length="72" mass="8361">MKSEIYKGIEIAVKKNSTHLFIDGKEIGFWLNPNTGQYFTYRLPYSQFPSLELLAEAVIDYVPSYQAKIKKK</sequence>
<proteinExistence type="predicted"/>
<protein>
    <submittedName>
        <fullName evidence="1">Uncharacterized protein</fullName>
    </submittedName>
</protein>
<name>A0ABU8FFK7_9BACI</name>
<reference evidence="1 2" key="1">
    <citation type="submission" date="2024-01" db="EMBL/GenBank/DDBJ databases">
        <title>Seven novel Bacillus-like species.</title>
        <authorList>
            <person name="Liu G."/>
        </authorList>
    </citation>
    <scope>NUCLEOTIDE SEQUENCE [LARGE SCALE GENOMIC DNA]</scope>
    <source>
        <strain evidence="1 2">FJAT-51639</strain>
    </source>
</reference>
<dbReference type="RefSeq" id="WP_336472019.1">
    <property type="nucleotide sequence ID" value="NZ_JBAWSX010000003.1"/>
</dbReference>
<keyword evidence="2" id="KW-1185">Reference proteome</keyword>
<gene>
    <name evidence="1" type="ORF">WAZ07_08095</name>
</gene>
<organism evidence="1 2">
    <name type="scientific">Bacillus bruguierae</name>
    <dbReference type="NCBI Taxonomy" id="3127667"/>
    <lineage>
        <taxon>Bacteria</taxon>
        <taxon>Bacillati</taxon>
        <taxon>Bacillota</taxon>
        <taxon>Bacilli</taxon>
        <taxon>Bacillales</taxon>
        <taxon>Bacillaceae</taxon>
        <taxon>Bacillus</taxon>
    </lineage>
</organism>
<dbReference type="Proteomes" id="UP001372526">
    <property type="component" value="Unassembled WGS sequence"/>
</dbReference>
<dbReference type="InterPro" id="IPR023199">
    <property type="entry name" value="GriE/MELC1_sf"/>
</dbReference>
<dbReference type="Gene3D" id="3.30.1880.10">
    <property type="entry name" value="protein ne1242 domain like"/>
    <property type="match status" value="1"/>
</dbReference>